<keyword evidence="2 6" id="KW-0812">Transmembrane</keyword>
<evidence type="ECO:0000256" key="2">
    <source>
        <dbReference type="ARBA" id="ARBA00022692"/>
    </source>
</evidence>
<dbReference type="InterPro" id="IPR052337">
    <property type="entry name" value="SAT4-like"/>
</dbReference>
<dbReference type="HOGENOM" id="CLU_028200_25_4_1"/>
<feature type="transmembrane region" description="Helical" evidence="6">
    <location>
        <begin position="15"/>
        <end position="34"/>
    </location>
</feature>
<feature type="transmembrane region" description="Helical" evidence="6">
    <location>
        <begin position="46"/>
        <end position="66"/>
    </location>
</feature>
<evidence type="ECO:0000256" key="4">
    <source>
        <dbReference type="ARBA" id="ARBA00023136"/>
    </source>
</evidence>
<organism evidence="8 9">
    <name type="scientific">Arthroderma otae (strain ATCC MYA-4605 / CBS 113480)</name>
    <name type="common">Microsporum canis</name>
    <dbReference type="NCBI Taxonomy" id="554155"/>
    <lineage>
        <taxon>Eukaryota</taxon>
        <taxon>Fungi</taxon>
        <taxon>Dikarya</taxon>
        <taxon>Ascomycota</taxon>
        <taxon>Pezizomycotina</taxon>
        <taxon>Eurotiomycetes</taxon>
        <taxon>Eurotiomycetidae</taxon>
        <taxon>Onygenales</taxon>
        <taxon>Arthrodermataceae</taxon>
        <taxon>Microsporum</taxon>
    </lineage>
</organism>
<feature type="domain" description="Rhodopsin" evidence="7">
    <location>
        <begin position="49"/>
        <end position="187"/>
    </location>
</feature>
<dbReference type="Proteomes" id="UP000002035">
    <property type="component" value="Unassembled WGS sequence"/>
</dbReference>
<keyword evidence="3 6" id="KW-1133">Transmembrane helix</keyword>
<evidence type="ECO:0000256" key="1">
    <source>
        <dbReference type="ARBA" id="ARBA00004141"/>
    </source>
</evidence>
<evidence type="ECO:0000313" key="9">
    <source>
        <dbReference type="Proteomes" id="UP000002035"/>
    </source>
</evidence>
<gene>
    <name evidence="8" type="ORF">MCYG_05709</name>
</gene>
<evidence type="ECO:0000256" key="5">
    <source>
        <dbReference type="ARBA" id="ARBA00038359"/>
    </source>
</evidence>
<dbReference type="EMBL" id="DS995705">
    <property type="protein sequence ID" value="EEQ32890.1"/>
    <property type="molecule type" value="Genomic_DNA"/>
</dbReference>
<dbReference type="PANTHER" id="PTHR33048:SF129">
    <property type="entry name" value="INTEGRAL MEMBRANE PROTEIN-RELATED"/>
    <property type="match status" value="1"/>
</dbReference>
<evidence type="ECO:0000259" key="7">
    <source>
        <dbReference type="Pfam" id="PF20684"/>
    </source>
</evidence>
<name>C5FSN7_ARTOC</name>
<proteinExistence type="inferred from homology"/>
<dbReference type="GO" id="GO:0016020">
    <property type="term" value="C:membrane"/>
    <property type="evidence" value="ECO:0007669"/>
    <property type="project" value="UniProtKB-SubCell"/>
</dbReference>
<comment type="similarity">
    <text evidence="5">Belongs to the SAT4 family.</text>
</comment>
<dbReference type="PANTHER" id="PTHR33048">
    <property type="entry name" value="PTH11-LIKE INTEGRAL MEMBRANE PROTEIN (AFU_ORTHOLOGUE AFUA_5G11245)"/>
    <property type="match status" value="1"/>
</dbReference>
<evidence type="ECO:0000256" key="6">
    <source>
        <dbReference type="SAM" id="Phobius"/>
    </source>
</evidence>
<dbReference type="eggNOG" id="ENOG502SKQT">
    <property type="taxonomic scope" value="Eukaryota"/>
</dbReference>
<dbReference type="VEuPathDB" id="FungiDB:MCYG_05709"/>
<accession>C5FSN7</accession>
<reference evidence="9" key="1">
    <citation type="journal article" date="2012" name="MBio">
        <title>Comparative genome analysis of Trichophyton rubrum and related dermatophytes reveals candidate genes involved in infection.</title>
        <authorList>
            <person name="Martinez D.A."/>
            <person name="Oliver B.G."/>
            <person name="Graeser Y."/>
            <person name="Goldberg J.M."/>
            <person name="Li W."/>
            <person name="Martinez-Rossi N.M."/>
            <person name="Monod M."/>
            <person name="Shelest E."/>
            <person name="Barton R.C."/>
            <person name="Birch E."/>
            <person name="Brakhage A.A."/>
            <person name="Chen Z."/>
            <person name="Gurr S.J."/>
            <person name="Heiman D."/>
            <person name="Heitman J."/>
            <person name="Kosti I."/>
            <person name="Rossi A."/>
            <person name="Saif S."/>
            <person name="Samalova M."/>
            <person name="Saunders C.W."/>
            <person name="Shea T."/>
            <person name="Summerbell R.C."/>
            <person name="Xu J."/>
            <person name="Young S."/>
            <person name="Zeng Q."/>
            <person name="Birren B.W."/>
            <person name="Cuomo C.A."/>
            <person name="White T.C."/>
        </authorList>
    </citation>
    <scope>NUCLEOTIDE SEQUENCE [LARGE SCALE GENOMIC DNA]</scope>
    <source>
        <strain evidence="9">ATCC MYA-4605 / CBS 113480</strain>
    </source>
</reference>
<sequence length="267" mass="30112">MSSLQRTYGATDEGFYFFLIADMLIAPPEVVATWPEPNYVNPEHQGPHLMIIVITSFTISSIVVGLRTPLSDYWTDPYRRSCINNGARIISGSIPHVLTDIIIWMLPIPTLCKMHLPGREKVVLIILMSFGLIACAASVVRLAYTYVILYVSYDSTWVGYNLWLWNDLEVNLAVICASAPVLRPLARMYLPNWGSNVFTTSANSLPTEAQPSGQKQINLVLPDWKGDEESIRDEKKFLDLPPISGLDEKIDLKLPEKARHPIKQQRE</sequence>
<keyword evidence="9" id="KW-1185">Reference proteome</keyword>
<dbReference type="AlphaFoldDB" id="C5FSN7"/>
<feature type="transmembrane region" description="Helical" evidence="6">
    <location>
        <begin position="86"/>
        <end position="110"/>
    </location>
</feature>
<dbReference type="InterPro" id="IPR049326">
    <property type="entry name" value="Rhodopsin_dom_fungi"/>
</dbReference>
<dbReference type="RefSeq" id="XP_002845840.1">
    <property type="nucleotide sequence ID" value="XM_002845794.1"/>
</dbReference>
<evidence type="ECO:0000313" key="8">
    <source>
        <dbReference type="EMBL" id="EEQ32890.1"/>
    </source>
</evidence>
<comment type="subcellular location">
    <subcellularLocation>
        <location evidence="1">Membrane</location>
        <topology evidence="1">Multi-pass membrane protein</topology>
    </subcellularLocation>
</comment>
<evidence type="ECO:0000256" key="3">
    <source>
        <dbReference type="ARBA" id="ARBA00022989"/>
    </source>
</evidence>
<protein>
    <recommendedName>
        <fullName evidence="7">Rhodopsin domain-containing protein</fullName>
    </recommendedName>
</protein>
<dbReference type="GeneID" id="9224139"/>
<dbReference type="OrthoDB" id="5329176at2759"/>
<keyword evidence="4 6" id="KW-0472">Membrane</keyword>
<feature type="transmembrane region" description="Helical" evidence="6">
    <location>
        <begin position="122"/>
        <end position="143"/>
    </location>
</feature>
<dbReference type="Pfam" id="PF20684">
    <property type="entry name" value="Fung_rhodopsin"/>
    <property type="match status" value="1"/>
</dbReference>